<protein>
    <submittedName>
        <fullName evidence="1">Uncharacterized protein</fullName>
    </submittedName>
</protein>
<sequence length="51" mass="5735">MKVKFQTQVVVLGVVSSEGHVMPPFIFKRGLKVKIKVYISITCASRSRFGH</sequence>
<proteinExistence type="predicted"/>
<evidence type="ECO:0000313" key="1">
    <source>
        <dbReference type="EMBL" id="CDW27462.1"/>
    </source>
</evidence>
<accession>A0A0K2TP90</accession>
<organism evidence="1">
    <name type="scientific">Lepeophtheirus salmonis</name>
    <name type="common">Salmon louse</name>
    <name type="synonym">Caligus salmonis</name>
    <dbReference type="NCBI Taxonomy" id="72036"/>
    <lineage>
        <taxon>Eukaryota</taxon>
        <taxon>Metazoa</taxon>
        <taxon>Ecdysozoa</taxon>
        <taxon>Arthropoda</taxon>
        <taxon>Crustacea</taxon>
        <taxon>Multicrustacea</taxon>
        <taxon>Hexanauplia</taxon>
        <taxon>Copepoda</taxon>
        <taxon>Siphonostomatoida</taxon>
        <taxon>Caligidae</taxon>
        <taxon>Lepeophtheirus</taxon>
    </lineage>
</organism>
<name>A0A0K2TP90_LEPSM</name>
<dbReference type="AlphaFoldDB" id="A0A0K2TP90"/>
<reference evidence="1" key="1">
    <citation type="submission" date="2014-05" db="EMBL/GenBank/DDBJ databases">
        <authorList>
            <person name="Chronopoulou M."/>
        </authorList>
    </citation>
    <scope>NUCLEOTIDE SEQUENCE</scope>
    <source>
        <tissue evidence="1">Whole organism</tissue>
    </source>
</reference>
<dbReference type="EMBL" id="HACA01010101">
    <property type="protein sequence ID" value="CDW27462.1"/>
    <property type="molecule type" value="Transcribed_RNA"/>
</dbReference>